<proteinExistence type="predicted"/>
<gene>
    <name evidence="1" type="ORF">FDG31_00670</name>
</gene>
<dbReference type="RefSeq" id="WP_003373856.1">
    <property type="nucleotide sequence ID" value="NZ_JACBBA010000001.1"/>
</dbReference>
<reference evidence="1 2" key="1">
    <citation type="submission" date="2019-04" db="EMBL/GenBank/DDBJ databases">
        <title>Genome sequencing of Clostridium botulinum Groups I-IV and Clostridium butyricum.</title>
        <authorList>
            <person name="Brunt J."/>
            <person name="Van Vliet A.H.M."/>
            <person name="Stringer S.C."/>
            <person name="Carter A.T."/>
            <person name="Peck M.W."/>
        </authorList>
    </citation>
    <scope>NUCLEOTIDE SEQUENCE [LARGE SCALE GENOMIC DNA]</scope>
    <source>
        <strain evidence="1 2">BL81</strain>
    </source>
</reference>
<dbReference type="InterPro" id="IPR010982">
    <property type="entry name" value="Lambda_DNA-bd_dom_sf"/>
</dbReference>
<name>A0A6B4JJG9_CLOBO</name>
<sequence>MDTRELVKQYLKITGSNQQWIATKIHMTKTVLSRWLSDKDDYVPSQDTIKKIDRVIKKAMKQLNELEEM</sequence>
<evidence type="ECO:0000313" key="1">
    <source>
        <dbReference type="EMBL" id="NFV24696.1"/>
    </source>
</evidence>
<dbReference type="Proteomes" id="UP000486903">
    <property type="component" value="Unassembled WGS sequence"/>
</dbReference>
<dbReference type="GO" id="GO:0003677">
    <property type="term" value="F:DNA binding"/>
    <property type="evidence" value="ECO:0007669"/>
    <property type="project" value="InterPro"/>
</dbReference>
<protein>
    <submittedName>
        <fullName evidence="1">Helix-turn-helix transcriptional regulator</fullName>
    </submittedName>
</protein>
<dbReference type="SUPFAM" id="SSF47413">
    <property type="entry name" value="lambda repressor-like DNA-binding domains"/>
    <property type="match status" value="1"/>
</dbReference>
<dbReference type="EMBL" id="SXFB01000001">
    <property type="protein sequence ID" value="NFV24696.1"/>
    <property type="molecule type" value="Genomic_DNA"/>
</dbReference>
<accession>A0A6B4JJG9</accession>
<evidence type="ECO:0000313" key="2">
    <source>
        <dbReference type="Proteomes" id="UP000486903"/>
    </source>
</evidence>
<organism evidence="1 2">
    <name type="scientific">Clostridium botulinum</name>
    <dbReference type="NCBI Taxonomy" id="1491"/>
    <lineage>
        <taxon>Bacteria</taxon>
        <taxon>Bacillati</taxon>
        <taxon>Bacillota</taxon>
        <taxon>Clostridia</taxon>
        <taxon>Eubacteriales</taxon>
        <taxon>Clostridiaceae</taxon>
        <taxon>Clostridium</taxon>
    </lineage>
</organism>
<comment type="caution">
    <text evidence="1">The sequence shown here is derived from an EMBL/GenBank/DDBJ whole genome shotgun (WGS) entry which is preliminary data.</text>
</comment>
<dbReference type="AlphaFoldDB" id="A0A6B4JJG9"/>
<dbReference type="Gene3D" id="1.10.260.40">
    <property type="entry name" value="lambda repressor-like DNA-binding domains"/>
    <property type="match status" value="1"/>
</dbReference>